<feature type="region of interest" description="Disordered" evidence="1">
    <location>
        <begin position="15"/>
        <end position="62"/>
    </location>
</feature>
<gene>
    <name evidence="3" type="ORF">E1212_20110</name>
</gene>
<dbReference type="OrthoDB" id="9770043at2"/>
<evidence type="ECO:0000313" key="3">
    <source>
        <dbReference type="EMBL" id="TDC48812.1"/>
    </source>
</evidence>
<feature type="domain" description="Glucose/Sorbosone dehydrogenase" evidence="2">
    <location>
        <begin position="77"/>
        <end position="374"/>
    </location>
</feature>
<reference evidence="3 4" key="1">
    <citation type="submission" date="2019-02" db="EMBL/GenBank/DDBJ databases">
        <title>Draft genome sequences of novel Actinobacteria.</title>
        <authorList>
            <person name="Sahin N."/>
            <person name="Ay H."/>
            <person name="Saygin H."/>
        </authorList>
    </citation>
    <scope>NUCLEOTIDE SEQUENCE [LARGE SCALE GENOMIC DNA]</scope>
    <source>
        <strain evidence="3 4">KC603</strain>
    </source>
</reference>
<dbReference type="Gene3D" id="2.120.10.30">
    <property type="entry name" value="TolB, C-terminal domain"/>
    <property type="match status" value="1"/>
</dbReference>
<evidence type="ECO:0000259" key="2">
    <source>
        <dbReference type="Pfam" id="PF07995"/>
    </source>
</evidence>
<dbReference type="InterPro" id="IPR012938">
    <property type="entry name" value="Glc/Sorbosone_DH"/>
</dbReference>
<proteinExistence type="predicted"/>
<dbReference type="AlphaFoldDB" id="A0A4R4RJP3"/>
<dbReference type="Pfam" id="PF07995">
    <property type="entry name" value="GSDH"/>
    <property type="match status" value="1"/>
</dbReference>
<accession>A0A4R4RJP3</accession>
<feature type="compositionally biased region" description="Low complexity" evidence="1">
    <location>
        <begin position="15"/>
        <end position="48"/>
    </location>
</feature>
<evidence type="ECO:0000313" key="4">
    <source>
        <dbReference type="Proteomes" id="UP000295621"/>
    </source>
</evidence>
<keyword evidence="4" id="KW-1185">Reference proteome</keyword>
<dbReference type="InterPro" id="IPR011042">
    <property type="entry name" value="6-blade_b-propeller_TolB-like"/>
</dbReference>
<dbReference type="PANTHER" id="PTHR19328:SF13">
    <property type="entry name" value="HIPL1 PROTEIN"/>
    <property type="match status" value="1"/>
</dbReference>
<comment type="caution">
    <text evidence="3">The sequence shown here is derived from an EMBL/GenBank/DDBJ whole genome shotgun (WGS) entry which is preliminary data.</text>
</comment>
<organism evidence="3 4">
    <name type="scientific">Jiangella ureilytica</name>
    <dbReference type="NCBI Taxonomy" id="2530374"/>
    <lineage>
        <taxon>Bacteria</taxon>
        <taxon>Bacillati</taxon>
        <taxon>Actinomycetota</taxon>
        <taxon>Actinomycetes</taxon>
        <taxon>Jiangellales</taxon>
        <taxon>Jiangellaceae</taxon>
        <taxon>Jiangella</taxon>
    </lineage>
</organism>
<dbReference type="SUPFAM" id="SSF50952">
    <property type="entry name" value="Soluble quinoprotein glucose dehydrogenase"/>
    <property type="match status" value="1"/>
</dbReference>
<dbReference type="Proteomes" id="UP000295621">
    <property type="component" value="Unassembled WGS sequence"/>
</dbReference>
<dbReference type="InterPro" id="IPR011041">
    <property type="entry name" value="Quinoprot_gluc/sorb_DH_b-prop"/>
</dbReference>
<sequence>MIIVVAALAVVGASCSDSSSDGASPTGSASEPSSGAPTSGAPSPSLSPGTPPAPSSPVALPGPVTPSAVEEIVTGLAAPWSIAFVPGAEGQALVTQRDEGTIVLVDAGGTVTPVGSVPGVDGSGEGGLLGLAFDPAAPGELYVYATMGSQNVVQRTTYADGVLGSFSVVLDGIPAGTRHDGGRLAFGPDGMLYISTGEGGVPEDAQDLDNLGGKILRITPAGDVPPDNPFDGSPIWTYGHRNVEGLAFDDDGRLWASEFGDRSADEVNLISPGENYGWPFVEGIGGAPDYTDPVVEWRPTSEASPSGLAYVRDTLFVAALRGERLWQVPLAADGSGSVSAGEPAEFVTDYGRLRDAVVAPDGTLWVLTNNTDGRGSARDGDDRILRLTLTP</sequence>
<evidence type="ECO:0000256" key="1">
    <source>
        <dbReference type="SAM" id="MobiDB-lite"/>
    </source>
</evidence>
<dbReference type="EMBL" id="SMKL01000050">
    <property type="protein sequence ID" value="TDC48812.1"/>
    <property type="molecule type" value="Genomic_DNA"/>
</dbReference>
<protein>
    <submittedName>
        <fullName evidence="3">PQQ-dependent sugar dehydrogenase</fullName>
    </submittedName>
</protein>
<name>A0A4R4RJP3_9ACTN</name>
<dbReference type="PANTHER" id="PTHR19328">
    <property type="entry name" value="HEDGEHOG-INTERACTING PROTEIN"/>
    <property type="match status" value="1"/>
</dbReference>